<dbReference type="PROSITE" id="PS50026">
    <property type="entry name" value="EGF_3"/>
    <property type="match status" value="5"/>
</dbReference>
<dbReference type="PROSITE" id="PS01186">
    <property type="entry name" value="EGF_2"/>
    <property type="match status" value="2"/>
</dbReference>
<dbReference type="Pfam" id="PF07645">
    <property type="entry name" value="EGF_CA"/>
    <property type="match status" value="10"/>
</dbReference>
<reference evidence="14 15" key="1">
    <citation type="submission" date="2024-06" db="EMBL/GenBank/DDBJ databases">
        <title>A chromosome-level genome assembly of beet webworm, Loxostege sticticalis.</title>
        <authorList>
            <person name="Zhang Y."/>
        </authorList>
    </citation>
    <scope>NUCLEOTIDE SEQUENCE [LARGE SCALE GENOMIC DNA]</scope>
    <source>
        <strain evidence="14">AQ028</strain>
        <tissue evidence="14">Male pupae</tissue>
    </source>
</reference>
<dbReference type="FunFam" id="2.10.25.10:FF:000005">
    <property type="entry name" value="Fibrillin 2"/>
    <property type="match status" value="1"/>
</dbReference>
<feature type="compositionally biased region" description="Low complexity" evidence="12">
    <location>
        <begin position="553"/>
        <end position="562"/>
    </location>
</feature>
<dbReference type="InterPro" id="IPR018097">
    <property type="entry name" value="EGF_Ca-bd_CS"/>
</dbReference>
<evidence type="ECO:0000256" key="2">
    <source>
        <dbReference type="ARBA" id="ARBA00006127"/>
    </source>
</evidence>
<keyword evidence="5 11" id="KW-0245">EGF-like domain</keyword>
<evidence type="ECO:0000256" key="5">
    <source>
        <dbReference type="ARBA" id="ARBA00022536"/>
    </source>
</evidence>
<evidence type="ECO:0000313" key="14">
    <source>
        <dbReference type="EMBL" id="KAL0810087.1"/>
    </source>
</evidence>
<feature type="compositionally biased region" description="Low complexity" evidence="12">
    <location>
        <begin position="843"/>
        <end position="871"/>
    </location>
</feature>
<dbReference type="SUPFAM" id="SSF57184">
    <property type="entry name" value="Growth factor receptor domain"/>
    <property type="match status" value="5"/>
</dbReference>
<keyword evidence="10" id="KW-0325">Glycoprotein</keyword>
<dbReference type="Pfam" id="PF22914">
    <property type="entry name" value="Fibulin_C"/>
    <property type="match status" value="1"/>
</dbReference>
<comment type="subcellular location">
    <subcellularLocation>
        <location evidence="1">Secreted</location>
        <location evidence="1">Extracellular space</location>
        <location evidence="1">Extracellular matrix</location>
    </subcellularLocation>
</comment>
<evidence type="ECO:0000313" key="15">
    <source>
        <dbReference type="Proteomes" id="UP001549921"/>
    </source>
</evidence>
<proteinExistence type="inferred from homology"/>
<keyword evidence="8" id="KW-0106">Calcium</keyword>
<feature type="compositionally biased region" description="Basic and acidic residues" evidence="12">
    <location>
        <begin position="668"/>
        <end position="688"/>
    </location>
</feature>
<evidence type="ECO:0000256" key="10">
    <source>
        <dbReference type="ARBA" id="ARBA00023180"/>
    </source>
</evidence>
<dbReference type="Proteomes" id="UP001549921">
    <property type="component" value="Unassembled WGS sequence"/>
</dbReference>
<dbReference type="PANTHER" id="PTHR24050:SF28">
    <property type="entry name" value="UROMODULIN-LIKE"/>
    <property type="match status" value="1"/>
</dbReference>
<dbReference type="EMBL" id="JBEDNZ010000027">
    <property type="protein sequence ID" value="KAL0810087.1"/>
    <property type="molecule type" value="Genomic_DNA"/>
</dbReference>
<feature type="compositionally biased region" description="Acidic residues" evidence="12">
    <location>
        <begin position="533"/>
        <end position="542"/>
    </location>
</feature>
<accession>A0ABD0S8I4</accession>
<dbReference type="InterPro" id="IPR049883">
    <property type="entry name" value="NOTCH1_EGF-like"/>
</dbReference>
<evidence type="ECO:0000256" key="4">
    <source>
        <dbReference type="ARBA" id="ARBA00022530"/>
    </source>
</evidence>
<keyword evidence="4" id="KW-0272">Extracellular matrix</keyword>
<dbReference type="PROSITE" id="PS00010">
    <property type="entry name" value="ASX_HYDROXYL"/>
    <property type="match status" value="5"/>
</dbReference>
<keyword evidence="3" id="KW-0964">Secreted</keyword>
<evidence type="ECO:0000259" key="13">
    <source>
        <dbReference type="PROSITE" id="PS50026"/>
    </source>
</evidence>
<evidence type="ECO:0000256" key="3">
    <source>
        <dbReference type="ARBA" id="ARBA00022525"/>
    </source>
</evidence>
<evidence type="ECO:0000256" key="11">
    <source>
        <dbReference type="PROSITE-ProRule" id="PRU00076"/>
    </source>
</evidence>
<feature type="compositionally biased region" description="Polar residues" evidence="12">
    <location>
        <begin position="595"/>
        <end position="604"/>
    </location>
</feature>
<name>A0ABD0S8I4_LOXSC</name>
<feature type="compositionally biased region" description="Low complexity" evidence="12">
    <location>
        <begin position="694"/>
        <end position="707"/>
    </location>
</feature>
<feature type="region of interest" description="Disordered" evidence="12">
    <location>
        <begin position="300"/>
        <end position="321"/>
    </location>
</feature>
<keyword evidence="7" id="KW-0677">Repeat</keyword>
<feature type="compositionally biased region" description="Pro residues" evidence="12">
    <location>
        <begin position="563"/>
        <end position="585"/>
    </location>
</feature>
<sequence length="1362" mass="150842">MAHTHLCTIICPAQSASPLYSNEEIDVQETCCTHGQTIALKAATSDACAEAPLPDEIAPEQKDECTAAAASCCQEHFRNKDECTAALKFAVEKRCNDPKTETGKTCCEECSFGRWTGESQGREACREPSDEDIPSLVLRGYAYYKCCLEAAEEQEKTTTEEPVRTTTEKKVVKEKCKADSCDQICNDEGGKIKCQCHEGYRLKDDKKTCKDINECNEAIDDVCTEEGTVCHNTAGSYKCVPIKKREVGLTCPPGFKRNVQNQVCDDINECQLPRPPCPKYLCENTIGGFKCGGKPGKPFEETLPGAPTPPPSPDEPTSPKNDICPPGFRAGPDDECMDVDECEEHADDCQRLSQHCINTHGGFFCQDHVSKRCAPGFMVNRATGKCEDIDECEESSEVCKRNEVCINLAGAYNCKSKISTLPKLATKTCQEGTRLRAGGTVCEDIDECREGTHLCDQFQNCVNTYGGHECRCKNGFELDSSTGSCVDIDECALKLDNCAAGQRCLNVLGAYTCTRSPAPTLPPTTTLPPYEYDYYDSDEESSSTDFNNPEPTPTTSSTTTPKPTTPPPPPPPRPTLPPRPPPNYPNYPYNRPLSTTTRRTPYTNRSDRPRYLRPTTSTTTELTTTEELTTVPTTEETPSTPEVPPSAPELPPRPDLPPRPNLPPRPDQPPRPEYPRYPDDRRTEDNRPDNQPARPTYRPNRPYSRPSEYPPRPRSTEPPRRPDFTEVPAPEDPVVIEKDKDKDGSYDINTSDIPKNRWTTVTGREKPTEPDFDVNNLHCLNGFERDAYGNCVDINECEGNRHICSTLEQCVNMQGGYRCDCVSGFVREPSGWCIPARAPTTTARSTTTSTTTTERTTTEVASTPRTWRYTPPGRPYRPPAPYTPPTACELGYTFDSSAGRCVDIDECARNEHKCAPKEECVNQDGGYYCVCGPRCRGTTERPPYEVPSLPPPEPYQPRGDSDTNIITVGAQYGQRGPRYLRPTFTRLPNSGAIVTSCSWGYKLTPDKMCYDIDECAKNVSQCGPSQRCENFFGGYSCQCPAGHKLYGKDSCEDIDECAYGSPCPYNAKCVNTVGSYRCECGSGFRNSPSNDKVCVDIDECTETPQVCHQSCSNAWGSYRCYCKRGYRLDSDNRTCVDVDECAEWGAVRLRGRLCGGECVNEPGSYRCACPAGYRLSDDGKSCIDIDECETGEASCAASRDPGFVCQNTRGSYHCHHIECPPGYKLEAKHRCTRIQRSCPISDWSCLKQPSAYSYNFITFVANIYMPSGSVDLFTMHGPSWRDSVVSFELRMIDVQAGAGVRPADLRCFDMRPMDNVCVISLLCSLGGPQVAELELTMSLYQRGQFAGNAVARLIIIVSQYEF</sequence>
<feature type="domain" description="EGF-like" evidence="13">
    <location>
        <begin position="793"/>
        <end position="828"/>
    </location>
</feature>
<dbReference type="SMART" id="SM00179">
    <property type="entry name" value="EGF_CA"/>
    <property type="match status" value="14"/>
</dbReference>
<gene>
    <name evidence="14" type="ORF">ABMA28_010897</name>
</gene>
<comment type="similarity">
    <text evidence="2">Belongs to the fibulin family.</text>
</comment>
<dbReference type="InterPro" id="IPR055088">
    <property type="entry name" value="Fibulin_C"/>
</dbReference>
<dbReference type="InterPro" id="IPR000152">
    <property type="entry name" value="EGF-type_Asp/Asn_hydroxyl_site"/>
</dbReference>
<feature type="domain" description="EGF-like" evidence="13">
    <location>
        <begin position="1096"/>
        <end position="1136"/>
    </location>
</feature>
<evidence type="ECO:0000256" key="7">
    <source>
        <dbReference type="ARBA" id="ARBA00022737"/>
    </source>
</evidence>
<evidence type="ECO:0000256" key="12">
    <source>
        <dbReference type="SAM" id="MobiDB-lite"/>
    </source>
</evidence>
<dbReference type="CDD" id="cd00054">
    <property type="entry name" value="EGF_CA"/>
    <property type="match status" value="6"/>
</dbReference>
<dbReference type="PANTHER" id="PTHR24050">
    <property type="entry name" value="PA14 DOMAIN-CONTAINING PROTEIN"/>
    <property type="match status" value="1"/>
</dbReference>
<feature type="compositionally biased region" description="Pro residues" evidence="12">
    <location>
        <begin position="641"/>
        <end position="667"/>
    </location>
</feature>
<dbReference type="InterPro" id="IPR000742">
    <property type="entry name" value="EGF"/>
</dbReference>
<feature type="region of interest" description="Disordered" evidence="12">
    <location>
        <begin position="515"/>
        <end position="769"/>
    </location>
</feature>
<feature type="compositionally biased region" description="Pro residues" evidence="12">
    <location>
        <begin position="306"/>
        <end position="316"/>
    </location>
</feature>
<feature type="compositionally biased region" description="Basic and acidic residues" evidence="12">
    <location>
        <begin position="714"/>
        <end position="724"/>
    </location>
</feature>
<protein>
    <recommendedName>
        <fullName evidence="13">EGF-like domain-containing protein</fullName>
    </recommendedName>
</protein>
<dbReference type="InterPro" id="IPR001881">
    <property type="entry name" value="EGF-like_Ca-bd_dom"/>
</dbReference>
<dbReference type="InterPro" id="IPR009030">
    <property type="entry name" value="Growth_fac_rcpt_cys_sf"/>
</dbReference>
<dbReference type="Gene3D" id="2.10.25.10">
    <property type="entry name" value="Laminin"/>
    <property type="match status" value="14"/>
</dbReference>
<dbReference type="InterPro" id="IPR026823">
    <property type="entry name" value="cEGF"/>
</dbReference>
<evidence type="ECO:0000256" key="6">
    <source>
        <dbReference type="ARBA" id="ARBA00022729"/>
    </source>
</evidence>
<feature type="compositionally biased region" description="Basic and acidic residues" evidence="12">
    <location>
        <begin position="735"/>
        <end position="745"/>
    </location>
</feature>
<feature type="compositionally biased region" description="Polar residues" evidence="12">
    <location>
        <begin position="747"/>
        <end position="762"/>
    </location>
</feature>
<feature type="domain" description="EGF-like" evidence="13">
    <location>
        <begin position="1011"/>
        <end position="1052"/>
    </location>
</feature>
<dbReference type="SMART" id="SM00181">
    <property type="entry name" value="EGF"/>
    <property type="match status" value="10"/>
</dbReference>
<dbReference type="PROSITE" id="PS01187">
    <property type="entry name" value="EGF_CA"/>
    <property type="match status" value="6"/>
</dbReference>
<dbReference type="Pfam" id="PF12662">
    <property type="entry name" value="cEGF"/>
    <property type="match status" value="2"/>
</dbReference>
<keyword evidence="9" id="KW-1015">Disulfide bond</keyword>
<evidence type="ECO:0000256" key="9">
    <source>
        <dbReference type="ARBA" id="ARBA00023157"/>
    </source>
</evidence>
<organism evidence="14 15">
    <name type="scientific">Loxostege sticticalis</name>
    <name type="common">Beet webworm moth</name>
    <dbReference type="NCBI Taxonomy" id="481309"/>
    <lineage>
        <taxon>Eukaryota</taxon>
        <taxon>Metazoa</taxon>
        <taxon>Ecdysozoa</taxon>
        <taxon>Arthropoda</taxon>
        <taxon>Hexapoda</taxon>
        <taxon>Insecta</taxon>
        <taxon>Pterygota</taxon>
        <taxon>Neoptera</taxon>
        <taxon>Endopterygota</taxon>
        <taxon>Lepidoptera</taxon>
        <taxon>Glossata</taxon>
        <taxon>Ditrysia</taxon>
        <taxon>Pyraloidea</taxon>
        <taxon>Crambidae</taxon>
        <taxon>Pyraustinae</taxon>
        <taxon>Loxostege</taxon>
    </lineage>
</organism>
<comment type="caution">
    <text evidence="14">The sequence shown here is derived from an EMBL/GenBank/DDBJ whole genome shotgun (WGS) entry which is preliminary data.</text>
</comment>
<dbReference type="FunFam" id="2.10.25.10:FF:000038">
    <property type="entry name" value="Fibrillin 2"/>
    <property type="match status" value="1"/>
</dbReference>
<dbReference type="InterPro" id="IPR052235">
    <property type="entry name" value="Nephronectin_domain"/>
</dbReference>
<feature type="region of interest" description="Disordered" evidence="12">
    <location>
        <begin position="843"/>
        <end position="879"/>
    </location>
</feature>
<comment type="caution">
    <text evidence="11">Lacks conserved residue(s) required for the propagation of feature annotation.</text>
</comment>
<evidence type="ECO:0000256" key="1">
    <source>
        <dbReference type="ARBA" id="ARBA00004498"/>
    </source>
</evidence>
<keyword evidence="6" id="KW-0732">Signal</keyword>
<dbReference type="FunFam" id="2.10.25.10:FF:000014">
    <property type="entry name" value="Latent-transforming growth factor beta-binding protein 3"/>
    <property type="match status" value="3"/>
</dbReference>
<evidence type="ECO:0000256" key="8">
    <source>
        <dbReference type="ARBA" id="ARBA00022837"/>
    </source>
</evidence>
<feature type="compositionally biased region" description="Low complexity" evidence="12">
    <location>
        <begin position="614"/>
        <end position="640"/>
    </location>
</feature>
<feature type="domain" description="EGF-like" evidence="13">
    <location>
        <begin position="444"/>
        <end position="482"/>
    </location>
</feature>
<feature type="domain" description="EGF-like" evidence="13">
    <location>
        <begin position="1053"/>
        <end position="1090"/>
    </location>
</feature>